<dbReference type="Gene3D" id="3.30.200.20">
    <property type="entry name" value="Phosphorylase Kinase, domain 1"/>
    <property type="match status" value="1"/>
</dbReference>
<keyword evidence="1" id="KW-0547">Nucleotide-binding</keyword>
<feature type="region of interest" description="Disordered" evidence="3">
    <location>
        <begin position="185"/>
        <end position="210"/>
    </location>
</feature>
<dbReference type="PROSITE" id="PS50011">
    <property type="entry name" value="PROTEIN_KINASE_DOM"/>
    <property type="match status" value="1"/>
</dbReference>
<gene>
    <name evidence="6" type="ORF">CTEN210_00447</name>
</gene>
<sequence length="602" mass="68927">MLNLKDPARVGDAAHAFCILQTCLFAILVVGQSSSIFDSVWIQDGFCVANRDVAYMTSHDLCFYFDILGAIVCGYLYYLFRPVKGMESTNALFKNNIGGIAAHGFAHFLIAESMRDGGIISVEDQLDAIANYNFQQFVVQIGGIVVFWLTLLKASMANVGWDRIVPLSVITTVWNIQIPPQFGFTSSKDNKGNRNESVHHSPPDAETHKEKILSKYETELKTIKKSSTFLKETPSRNVPRFGINEIEAGKILGVGGFCAVREVANIHLDPSLSHLQPEFQVKDSKFHESETRTYMTENCFRKNEARYAMKVMKTKFEKESQRYRGMLDLAIEAEYLSHLSHPNIIKLRGTLFCESSVKESGYFLVLDRLYETLDEKIEVIWPKEYKGMTGPFAFIGNDKSKSRRLYLDRLVVAHDLSTVFRYLHEKRIVYRDLKPENIGFDIRGDVKLFDFGLCKELPPSKSKNEVFKLTIKTGSIQYMSPEVMMGQKYNERADVFSFGILLWEIFSLKIPFQGFNRYDFIEKVCKKKLRPATSIKCPPLVKQLMQEMWEHDAAKRPEFKRTSNVIRGELNDISEGLNASIRDRTSHLMNRSRNSMHMRASK</sequence>
<reference evidence="6 7" key="1">
    <citation type="journal article" date="2021" name="Sci. Rep.">
        <title>The genome of the diatom Chaetoceros tenuissimus carries an ancient integrated fragment of an extant virus.</title>
        <authorList>
            <person name="Hongo Y."/>
            <person name="Kimura K."/>
            <person name="Takaki Y."/>
            <person name="Yoshida Y."/>
            <person name="Baba S."/>
            <person name="Kobayashi G."/>
            <person name="Nagasaki K."/>
            <person name="Hano T."/>
            <person name="Tomaru Y."/>
        </authorList>
    </citation>
    <scope>NUCLEOTIDE SEQUENCE [LARGE SCALE GENOMIC DNA]</scope>
    <source>
        <strain evidence="6 7">NIES-3715</strain>
    </source>
</reference>
<comment type="caution">
    <text evidence="6">The sequence shown here is derived from an EMBL/GenBank/DDBJ whole genome shotgun (WGS) entry which is preliminary data.</text>
</comment>
<keyword evidence="4" id="KW-1133">Transmembrane helix</keyword>
<evidence type="ECO:0000313" key="6">
    <source>
        <dbReference type="EMBL" id="GFH43973.1"/>
    </source>
</evidence>
<feature type="transmembrane region" description="Helical" evidence="4">
    <location>
        <begin position="13"/>
        <end position="31"/>
    </location>
</feature>
<dbReference type="EMBL" id="BLLK01000019">
    <property type="protein sequence ID" value="GFH43973.1"/>
    <property type="molecule type" value="Genomic_DNA"/>
</dbReference>
<dbReference type="Proteomes" id="UP001054902">
    <property type="component" value="Unassembled WGS sequence"/>
</dbReference>
<dbReference type="GO" id="GO:0004674">
    <property type="term" value="F:protein serine/threonine kinase activity"/>
    <property type="evidence" value="ECO:0007669"/>
    <property type="project" value="TreeGrafter"/>
</dbReference>
<evidence type="ECO:0000256" key="3">
    <source>
        <dbReference type="SAM" id="MobiDB-lite"/>
    </source>
</evidence>
<dbReference type="SMART" id="SM00220">
    <property type="entry name" value="S_TKc"/>
    <property type="match status" value="1"/>
</dbReference>
<name>A0AAD3CDU0_9STRA</name>
<dbReference type="InterPro" id="IPR011009">
    <property type="entry name" value="Kinase-like_dom_sf"/>
</dbReference>
<keyword evidence="7" id="KW-1185">Reference proteome</keyword>
<dbReference type="InterPro" id="IPR000719">
    <property type="entry name" value="Prot_kinase_dom"/>
</dbReference>
<dbReference type="InterPro" id="IPR001245">
    <property type="entry name" value="Ser-Thr/Tyr_kinase_cat_dom"/>
</dbReference>
<proteinExistence type="predicted"/>
<keyword evidence="4" id="KW-0812">Transmembrane</keyword>
<dbReference type="PRINTS" id="PR00109">
    <property type="entry name" value="TYRKINASE"/>
</dbReference>
<evidence type="ECO:0000259" key="5">
    <source>
        <dbReference type="PROSITE" id="PS50011"/>
    </source>
</evidence>
<dbReference type="AlphaFoldDB" id="A0AAD3CDU0"/>
<evidence type="ECO:0000256" key="1">
    <source>
        <dbReference type="ARBA" id="ARBA00022741"/>
    </source>
</evidence>
<evidence type="ECO:0000256" key="2">
    <source>
        <dbReference type="ARBA" id="ARBA00022840"/>
    </source>
</evidence>
<evidence type="ECO:0000313" key="7">
    <source>
        <dbReference type="Proteomes" id="UP001054902"/>
    </source>
</evidence>
<accession>A0AAD3CDU0</accession>
<dbReference type="Pfam" id="PF07714">
    <property type="entry name" value="PK_Tyr_Ser-Thr"/>
    <property type="match status" value="1"/>
</dbReference>
<keyword evidence="2" id="KW-0067">ATP-binding</keyword>
<dbReference type="Gene3D" id="1.10.510.10">
    <property type="entry name" value="Transferase(Phosphotransferase) domain 1"/>
    <property type="match status" value="1"/>
</dbReference>
<dbReference type="InterPro" id="IPR051681">
    <property type="entry name" value="Ser/Thr_Kinases-Pseudokinases"/>
</dbReference>
<keyword evidence="4" id="KW-0472">Membrane</keyword>
<dbReference type="PANTHER" id="PTHR44329">
    <property type="entry name" value="SERINE/THREONINE-PROTEIN KINASE TNNI3K-RELATED"/>
    <property type="match status" value="1"/>
</dbReference>
<dbReference type="GO" id="GO:0005524">
    <property type="term" value="F:ATP binding"/>
    <property type="evidence" value="ECO:0007669"/>
    <property type="project" value="UniProtKB-KW"/>
</dbReference>
<dbReference type="SUPFAM" id="SSF56112">
    <property type="entry name" value="Protein kinase-like (PK-like)"/>
    <property type="match status" value="1"/>
</dbReference>
<feature type="domain" description="Protein kinase" evidence="5">
    <location>
        <begin position="246"/>
        <end position="570"/>
    </location>
</feature>
<feature type="compositionally biased region" description="Basic and acidic residues" evidence="3">
    <location>
        <begin position="188"/>
        <end position="210"/>
    </location>
</feature>
<evidence type="ECO:0000256" key="4">
    <source>
        <dbReference type="SAM" id="Phobius"/>
    </source>
</evidence>
<organism evidence="6 7">
    <name type="scientific">Chaetoceros tenuissimus</name>
    <dbReference type="NCBI Taxonomy" id="426638"/>
    <lineage>
        <taxon>Eukaryota</taxon>
        <taxon>Sar</taxon>
        <taxon>Stramenopiles</taxon>
        <taxon>Ochrophyta</taxon>
        <taxon>Bacillariophyta</taxon>
        <taxon>Coscinodiscophyceae</taxon>
        <taxon>Chaetocerotophycidae</taxon>
        <taxon>Chaetocerotales</taxon>
        <taxon>Chaetocerotaceae</taxon>
        <taxon>Chaetoceros</taxon>
    </lineage>
</organism>
<dbReference type="PANTHER" id="PTHR44329:SF298">
    <property type="entry name" value="MIXED LINEAGE KINASE DOMAIN-LIKE PROTEIN"/>
    <property type="match status" value="1"/>
</dbReference>
<protein>
    <recommendedName>
        <fullName evidence="5">Protein kinase domain-containing protein</fullName>
    </recommendedName>
</protein>
<feature type="transmembrane region" description="Helical" evidence="4">
    <location>
        <begin position="61"/>
        <end position="80"/>
    </location>
</feature>